<keyword evidence="1" id="KW-0175">Coiled coil</keyword>
<dbReference type="FunCoup" id="A0A6P7GUH8">
    <property type="interactions" value="3"/>
</dbReference>
<feature type="domain" description="Chitin-binding type-2" evidence="3">
    <location>
        <begin position="344"/>
        <end position="401"/>
    </location>
</feature>
<feature type="compositionally biased region" description="Basic and acidic residues" evidence="2">
    <location>
        <begin position="583"/>
        <end position="595"/>
    </location>
</feature>
<feature type="coiled-coil region" evidence="1">
    <location>
        <begin position="4"/>
        <end position="71"/>
    </location>
</feature>
<feature type="compositionally biased region" description="Acidic residues" evidence="2">
    <location>
        <begin position="280"/>
        <end position="291"/>
    </location>
</feature>
<dbReference type="RefSeq" id="XP_028147490.1">
    <property type="nucleotide sequence ID" value="XM_028291689.1"/>
</dbReference>
<evidence type="ECO:0000256" key="2">
    <source>
        <dbReference type="SAM" id="MobiDB-lite"/>
    </source>
</evidence>
<feature type="compositionally biased region" description="Basic and acidic residues" evidence="2">
    <location>
        <begin position="640"/>
        <end position="653"/>
    </location>
</feature>
<dbReference type="AlphaFoldDB" id="A0A6P7GUH8"/>
<feature type="region of interest" description="Disordered" evidence="2">
    <location>
        <begin position="269"/>
        <end position="306"/>
    </location>
</feature>
<feature type="compositionally biased region" description="Acidic residues" evidence="2">
    <location>
        <begin position="738"/>
        <end position="747"/>
    </location>
</feature>
<dbReference type="GO" id="GO:0008061">
    <property type="term" value="F:chitin binding"/>
    <property type="evidence" value="ECO:0007669"/>
    <property type="project" value="InterPro"/>
</dbReference>
<accession>A0A6P7GUH8</accession>
<feature type="compositionally biased region" description="Basic and acidic residues" evidence="2">
    <location>
        <begin position="832"/>
        <end position="854"/>
    </location>
</feature>
<proteinExistence type="predicted"/>
<evidence type="ECO:0000259" key="3">
    <source>
        <dbReference type="PROSITE" id="PS50940"/>
    </source>
</evidence>
<dbReference type="SMART" id="SM00494">
    <property type="entry name" value="ChtBD2"/>
    <property type="match status" value="1"/>
</dbReference>
<dbReference type="SUPFAM" id="SSF57625">
    <property type="entry name" value="Invertebrate chitin-binding proteins"/>
    <property type="match status" value="1"/>
</dbReference>
<evidence type="ECO:0000313" key="4">
    <source>
        <dbReference type="RefSeq" id="XP_028147490.1"/>
    </source>
</evidence>
<dbReference type="InterPro" id="IPR036508">
    <property type="entry name" value="Chitin-bd_dom_sf"/>
</dbReference>
<dbReference type="GO" id="GO:0005576">
    <property type="term" value="C:extracellular region"/>
    <property type="evidence" value="ECO:0007669"/>
    <property type="project" value="InterPro"/>
</dbReference>
<feature type="region of interest" description="Disordered" evidence="2">
    <location>
        <begin position="484"/>
        <end position="507"/>
    </location>
</feature>
<dbReference type="InParanoid" id="A0A6P7GUH8"/>
<feature type="compositionally biased region" description="Low complexity" evidence="2">
    <location>
        <begin position="269"/>
        <end position="279"/>
    </location>
</feature>
<dbReference type="InterPro" id="IPR052976">
    <property type="entry name" value="Scoloptoxin-like"/>
</dbReference>
<evidence type="ECO:0000256" key="1">
    <source>
        <dbReference type="SAM" id="Coils"/>
    </source>
</evidence>
<dbReference type="PROSITE" id="PS50940">
    <property type="entry name" value="CHIT_BIND_II"/>
    <property type="match status" value="1"/>
</dbReference>
<organism evidence="4">
    <name type="scientific">Diabrotica virgifera virgifera</name>
    <name type="common">western corn rootworm</name>
    <dbReference type="NCBI Taxonomy" id="50390"/>
    <lineage>
        <taxon>Eukaryota</taxon>
        <taxon>Metazoa</taxon>
        <taxon>Ecdysozoa</taxon>
        <taxon>Arthropoda</taxon>
        <taxon>Hexapoda</taxon>
        <taxon>Insecta</taxon>
        <taxon>Pterygota</taxon>
        <taxon>Neoptera</taxon>
        <taxon>Endopterygota</taxon>
        <taxon>Coleoptera</taxon>
        <taxon>Polyphaga</taxon>
        <taxon>Cucujiformia</taxon>
        <taxon>Chrysomeloidea</taxon>
        <taxon>Chrysomelidae</taxon>
        <taxon>Galerucinae</taxon>
        <taxon>Diabroticina</taxon>
        <taxon>Diabroticites</taxon>
        <taxon>Diabrotica</taxon>
    </lineage>
</organism>
<dbReference type="PANTHER" id="PTHR22933:SF40">
    <property type="entry name" value="CUTICULAR PROTEIN ANALOGOUS TO PERITROPHINS 1-H"/>
    <property type="match status" value="1"/>
</dbReference>
<feature type="compositionally biased region" description="Polar residues" evidence="2">
    <location>
        <begin position="809"/>
        <end position="831"/>
    </location>
</feature>
<reference evidence="4" key="1">
    <citation type="submission" date="2025-08" db="UniProtKB">
        <authorList>
            <consortium name="RefSeq"/>
        </authorList>
    </citation>
    <scope>IDENTIFICATION</scope>
    <source>
        <tissue evidence="4">Whole insect</tissue>
    </source>
</reference>
<feature type="region of interest" description="Disordered" evidence="2">
    <location>
        <begin position="736"/>
        <end position="890"/>
    </location>
</feature>
<feature type="compositionally biased region" description="Polar residues" evidence="2">
    <location>
        <begin position="600"/>
        <end position="610"/>
    </location>
</feature>
<feature type="region of interest" description="Disordered" evidence="2">
    <location>
        <begin position="569"/>
        <end position="685"/>
    </location>
</feature>
<protein>
    <submittedName>
        <fullName evidence="4">Uncharacterized protein LOC114340915</fullName>
    </submittedName>
</protein>
<feature type="compositionally biased region" description="Acidic residues" evidence="2">
    <location>
        <begin position="572"/>
        <end position="582"/>
    </location>
</feature>
<dbReference type="Gene3D" id="2.170.140.10">
    <property type="entry name" value="Chitin binding domain"/>
    <property type="match status" value="1"/>
</dbReference>
<dbReference type="Pfam" id="PF01607">
    <property type="entry name" value="CBM_14"/>
    <property type="match status" value="1"/>
</dbReference>
<sequence length="890" mass="103694">MKIKDHMQEQEMRLKDHMKEQEMKTQNKIKELTNGQKKELENLENKLENAIQAIREEMERKIAEINIQQNVGERREMVINSTDDVKIRFGGDVRRLHPVPFINSLKKKIQHIGNFETAKETIRNHLKYEASLWFDCKEEEFDSWQQFEQKFLNYFWGKVQQLEINKELQNGKYNDRMGVSERTYALQIYNNAKHLQYNYSSEQLVELIAKHFEETLEDHITLKNYKDIDSLCQFLQIREALSGVLWLSTQDVHGKRATALIFAKTTTTTTTTSSTPASDESLDSSEEEGDSTEANADGSGNSTKPLLTGIPQIDYIYDPNLPKELNGYNLSDYPFYERVPENITFKCDGLHDGFYASVIHKCQVYHHCLFGIRYDFLCANYTAFDQTLFNCNFVSNVDCQNSKKFWNRNDELYKTKSTTPPPIVYSFYTQSPPVYPPPGSIRRVPQRRGPVIPNVASIPEAPVEPLPPAAIPTANEAPIEGAINQQAQIPTELLPEPRRRTRPAMRARPYYDYYDDYEEPRYIRKRPRPRPYYEEDYEYYDDRYYRRNDGGRRRRPYDRPMRRYKGRRDRYEDDEEYDEDYDRDDRYAVEDDSGRRKTNRGGTASGSSRYNSRRKPTRTSQYAGKTTKRPVEDEYEEYDERVMSKRPKSEPTRNRNMNRRPNLEDDDEQYEETNYKRNRKGGSTEIPLDESKTIIRPTSGTIFDRPRVAPKINLPVPKNVADKYSYKAMSVKTKDDVINEEDSEESAVTEKPQAKMSSSTEIADATTVRGNFKRTFMQRRPSAEGKSAPRSAGRKVELAQPNESDEINQETQESKVNMRQPTAKVKSSPSKESVDVGENVKKDVRRSESQERLRAMRGNMFKSRHSLSTPEATDVDLDDLTEIDDSINEA</sequence>
<feature type="compositionally biased region" description="Acidic residues" evidence="2">
    <location>
        <begin position="873"/>
        <end position="890"/>
    </location>
</feature>
<dbReference type="PANTHER" id="PTHR22933">
    <property type="entry name" value="FI18007P1-RELATED"/>
    <property type="match status" value="1"/>
</dbReference>
<dbReference type="InterPro" id="IPR002557">
    <property type="entry name" value="Chitin-bd_dom"/>
</dbReference>
<gene>
    <name evidence="4" type="primary">LOC114340915</name>
</gene>
<name>A0A6P7GUH8_DIAVI</name>